<comment type="similarity">
    <text evidence="1">Belongs to the TonB-dependent receptor family.</text>
</comment>
<dbReference type="InterPro" id="IPR008969">
    <property type="entry name" value="CarboxyPept-like_regulatory"/>
</dbReference>
<dbReference type="NCBIfam" id="TIGR04057">
    <property type="entry name" value="SusC_RagA_signa"/>
    <property type="match status" value="1"/>
</dbReference>
<keyword evidence="5" id="KW-1185">Reference proteome</keyword>
<dbReference type="PROSITE" id="PS52016">
    <property type="entry name" value="TONB_DEPENDENT_REC_3"/>
    <property type="match status" value="1"/>
</dbReference>
<keyword evidence="1" id="KW-1134">Transmembrane beta strand</keyword>
<dbReference type="SUPFAM" id="SSF49464">
    <property type="entry name" value="Carboxypeptidase regulatory domain-like"/>
    <property type="match status" value="1"/>
</dbReference>
<reference evidence="4 5" key="1">
    <citation type="submission" date="2023-07" db="EMBL/GenBank/DDBJ databases">
        <title>Functional and genomic diversity of the sorghum phyllosphere microbiome.</title>
        <authorList>
            <person name="Shade A."/>
        </authorList>
    </citation>
    <scope>NUCLEOTIDE SEQUENCE [LARGE SCALE GENOMIC DNA]</scope>
    <source>
        <strain evidence="4 5">SORGH_AS_0892</strain>
    </source>
</reference>
<dbReference type="Gene3D" id="2.170.130.10">
    <property type="entry name" value="TonB-dependent receptor, plug domain"/>
    <property type="match status" value="1"/>
</dbReference>
<keyword evidence="1" id="KW-0812">Transmembrane</keyword>
<dbReference type="Proteomes" id="UP001244640">
    <property type="component" value="Unassembled WGS sequence"/>
</dbReference>
<evidence type="ECO:0000259" key="3">
    <source>
        <dbReference type="Pfam" id="PF07715"/>
    </source>
</evidence>
<evidence type="ECO:0000313" key="4">
    <source>
        <dbReference type="EMBL" id="MDQ1148059.1"/>
    </source>
</evidence>
<dbReference type="Pfam" id="PF13715">
    <property type="entry name" value="CarbopepD_reg_2"/>
    <property type="match status" value="1"/>
</dbReference>
<dbReference type="InterPro" id="IPR039426">
    <property type="entry name" value="TonB-dep_rcpt-like"/>
</dbReference>
<sequence length="1041" mass="116962">MYAITQRLRPKGVLTNNKPMKKRILLLLLALIAVKLNHAQNGSRIPVTITGTVSNKAKEPLNGVTVTIKDQPGLGTATDNKGNYTIKASKYQWLVFAMLGYEKQEILIKDDLKIDILLKEADHRAMDEVIVTALGPQKKATVTGAVTTVDLSQLKTPTSSITNALAGNVAGVMAMQSSGQPGSNMSEFWIRGISTFGAGTSALILVDGFERSLNEISIEDIESFSILKDASTTAIYGSRGANGVVLITTKKGKTDRVSINGKHEASYNTRTFTPSYVDGHTYASLMNESRITRNEEPFYNNEELFLIKNRLDPDLYPDINWMDMFLKDGAFTQRSSLNFDGGGSLARYFVSGSYINEGGMYETDENLKNYNTNANYKRWNYRANIDMNLTKSTLLRVGISGSLGKQNLPGGTYDEIWASLMGQNPISIPIKYSDGRVASRGGAEKQNPWVLITQQGYIENWANKLQTNVTLEQNLDVLTKGLRFVGRFGYDINNNNNIRRMKWPEGWMAERLRNSDGELVLKRTITEQLLTQRSNATGDRFETLQGELHYNKQLKDHTLGGVVQYTQEKRVNTSNYGEDIMQGIERRNQRLAGRFTYGYQSRYFFDFNFGYNGSENFAKGHQFDLFPAVSGAWNLAEEKFIKERLSWMNMLKIRYSFGKVGNDAMPVRFPYLASFSTDENLGYNWGDIESKNLYPGLTYSRIASNSITWEIATKHDLGLDFSFFNDKFGGQLDYFHEQRDGIYMERKYIPFVVGLQGQDPRANVGSTRSEGFDGQMRFTQKINQLSLTARGTMTYSKNTILEADDQFSNYPYTTLSGFRVNQNKGLIALGLFKDYEDIRNSATQNFGRTAPGDIKYKDINGDGKIDDTDIVPIGATRYPNLVYGFGLSANYKSFDASVHFQGAGKSSFFINGYTVYPFSQGDWGNILTDVVESNRWILGVNEDVNAQYPRLSYGGSANNYRASTYWLRESSYLRLKTLDIGYAIPNGFTKRIGIKSARLYAMGTNLLTFSKFKLWDPEMNSSNGQAYPLAKTITLGLTINL</sequence>
<dbReference type="EMBL" id="JAUTBA010000001">
    <property type="protein sequence ID" value="MDQ1148059.1"/>
    <property type="molecule type" value="Genomic_DNA"/>
</dbReference>
<comment type="caution">
    <text evidence="4">The sequence shown here is derived from an EMBL/GenBank/DDBJ whole genome shotgun (WGS) entry which is preliminary data.</text>
</comment>
<evidence type="ECO:0000256" key="1">
    <source>
        <dbReference type="PROSITE-ProRule" id="PRU01360"/>
    </source>
</evidence>
<feature type="signal peptide" evidence="2">
    <location>
        <begin position="1"/>
        <end position="39"/>
    </location>
</feature>
<dbReference type="NCBIfam" id="TIGR04056">
    <property type="entry name" value="OMP_RagA_SusC"/>
    <property type="match status" value="1"/>
</dbReference>
<name>A0ABU0TZS2_9SPHI</name>
<dbReference type="InterPro" id="IPR018247">
    <property type="entry name" value="EF_Hand_1_Ca_BS"/>
</dbReference>
<keyword evidence="1" id="KW-0472">Membrane</keyword>
<dbReference type="Gene3D" id="2.60.40.1120">
    <property type="entry name" value="Carboxypeptidase-like, regulatory domain"/>
    <property type="match status" value="1"/>
</dbReference>
<dbReference type="PROSITE" id="PS00018">
    <property type="entry name" value="EF_HAND_1"/>
    <property type="match status" value="1"/>
</dbReference>
<keyword evidence="2" id="KW-0732">Signal</keyword>
<evidence type="ECO:0000313" key="5">
    <source>
        <dbReference type="Proteomes" id="UP001244640"/>
    </source>
</evidence>
<gene>
    <name evidence="4" type="ORF">QE382_000043</name>
</gene>
<dbReference type="Pfam" id="PF07715">
    <property type="entry name" value="Plug"/>
    <property type="match status" value="1"/>
</dbReference>
<accession>A0ABU0TZS2</accession>
<protein>
    <submittedName>
        <fullName evidence="4">TonB-linked SusC/RagA family outer membrane protein</fullName>
    </submittedName>
</protein>
<dbReference type="InterPro" id="IPR023997">
    <property type="entry name" value="TonB-dep_OMP_SusC/RagA_CS"/>
</dbReference>
<keyword evidence="1" id="KW-0813">Transport</keyword>
<feature type="chain" id="PRO_5047532799" evidence="2">
    <location>
        <begin position="40"/>
        <end position="1041"/>
    </location>
</feature>
<dbReference type="InterPro" id="IPR037066">
    <property type="entry name" value="Plug_dom_sf"/>
</dbReference>
<comment type="subcellular location">
    <subcellularLocation>
        <location evidence="1">Cell outer membrane</location>
        <topology evidence="1">Multi-pass membrane protein</topology>
    </subcellularLocation>
</comment>
<feature type="domain" description="TonB-dependent receptor plug" evidence="3">
    <location>
        <begin position="139"/>
        <end position="244"/>
    </location>
</feature>
<organism evidence="4 5">
    <name type="scientific">Sphingobacterium zeae</name>
    <dbReference type="NCBI Taxonomy" id="1776859"/>
    <lineage>
        <taxon>Bacteria</taxon>
        <taxon>Pseudomonadati</taxon>
        <taxon>Bacteroidota</taxon>
        <taxon>Sphingobacteriia</taxon>
        <taxon>Sphingobacteriales</taxon>
        <taxon>Sphingobacteriaceae</taxon>
        <taxon>Sphingobacterium</taxon>
    </lineage>
</organism>
<keyword evidence="1" id="KW-0998">Cell outer membrane</keyword>
<proteinExistence type="inferred from homology"/>
<dbReference type="SUPFAM" id="SSF56935">
    <property type="entry name" value="Porins"/>
    <property type="match status" value="1"/>
</dbReference>
<dbReference type="InterPro" id="IPR012910">
    <property type="entry name" value="Plug_dom"/>
</dbReference>
<dbReference type="InterPro" id="IPR023996">
    <property type="entry name" value="TonB-dep_OMP_SusC/RagA"/>
</dbReference>
<evidence type="ECO:0000256" key="2">
    <source>
        <dbReference type="SAM" id="SignalP"/>
    </source>
</evidence>